<keyword evidence="2" id="KW-1015">Disulfide bond</keyword>
<feature type="signal peptide" evidence="3">
    <location>
        <begin position="1"/>
        <end position="17"/>
    </location>
</feature>
<protein>
    <recommendedName>
        <fullName evidence="4">EMI domain-containing protein</fullName>
    </recommendedName>
</protein>
<dbReference type="AlphaFoldDB" id="A0AAV2M4G7"/>
<proteinExistence type="predicted"/>
<dbReference type="PROSITE" id="PS51041">
    <property type="entry name" value="EMI"/>
    <property type="match status" value="1"/>
</dbReference>
<gene>
    <name evidence="5" type="ORF">KC01_LOCUS35172</name>
</gene>
<feature type="domain" description="EMI" evidence="4">
    <location>
        <begin position="31"/>
        <end position="112"/>
    </location>
</feature>
<accession>A0AAV2M4G7</accession>
<evidence type="ECO:0000313" key="6">
    <source>
        <dbReference type="Proteomes" id="UP001497482"/>
    </source>
</evidence>
<reference evidence="5 6" key="1">
    <citation type="submission" date="2024-04" db="EMBL/GenBank/DDBJ databases">
        <authorList>
            <person name="Waldvogel A.-M."/>
            <person name="Schoenle A."/>
        </authorList>
    </citation>
    <scope>NUCLEOTIDE SEQUENCE [LARGE SCALE GENOMIC DNA]</scope>
</reference>
<keyword evidence="6" id="KW-1185">Reference proteome</keyword>
<evidence type="ECO:0000313" key="5">
    <source>
        <dbReference type="EMBL" id="CAL1608199.1"/>
    </source>
</evidence>
<keyword evidence="1 3" id="KW-0732">Signal</keyword>
<evidence type="ECO:0000259" key="4">
    <source>
        <dbReference type="PROSITE" id="PS51041"/>
    </source>
</evidence>
<evidence type="ECO:0000256" key="3">
    <source>
        <dbReference type="SAM" id="SignalP"/>
    </source>
</evidence>
<name>A0AAV2M4G7_KNICA</name>
<evidence type="ECO:0000256" key="1">
    <source>
        <dbReference type="ARBA" id="ARBA00022729"/>
    </source>
</evidence>
<dbReference type="EMBL" id="OZ035828">
    <property type="protein sequence ID" value="CAL1608199.1"/>
    <property type="molecule type" value="Genomic_DNA"/>
</dbReference>
<dbReference type="InterPro" id="IPR011489">
    <property type="entry name" value="EMI_domain"/>
</dbReference>
<sequence length="134" mass="15678">MDSFVFGVCLMIFNVEAFHYGRANHNLKPYMPNVCAQREVALIAQTQPCVQAFSRTVRVWKQSCSGQAWCMGYERRTAYYTAYRQVYTQDFQTVYKCCPGWSQLNGEAGCLYRKKHKCNNIHIYSRQMYSLIPI</sequence>
<dbReference type="Pfam" id="PF07546">
    <property type="entry name" value="EMI"/>
    <property type="match status" value="1"/>
</dbReference>
<feature type="chain" id="PRO_5043741055" description="EMI domain-containing protein" evidence="3">
    <location>
        <begin position="18"/>
        <end position="134"/>
    </location>
</feature>
<organism evidence="5 6">
    <name type="scientific">Knipowitschia caucasica</name>
    <name type="common">Caucasian dwarf goby</name>
    <name type="synonym">Pomatoschistus caucasicus</name>
    <dbReference type="NCBI Taxonomy" id="637954"/>
    <lineage>
        <taxon>Eukaryota</taxon>
        <taxon>Metazoa</taxon>
        <taxon>Chordata</taxon>
        <taxon>Craniata</taxon>
        <taxon>Vertebrata</taxon>
        <taxon>Euteleostomi</taxon>
        <taxon>Actinopterygii</taxon>
        <taxon>Neopterygii</taxon>
        <taxon>Teleostei</taxon>
        <taxon>Neoteleostei</taxon>
        <taxon>Acanthomorphata</taxon>
        <taxon>Gobiaria</taxon>
        <taxon>Gobiiformes</taxon>
        <taxon>Gobioidei</taxon>
        <taxon>Gobiidae</taxon>
        <taxon>Gobiinae</taxon>
        <taxon>Knipowitschia</taxon>
    </lineage>
</organism>
<evidence type="ECO:0000256" key="2">
    <source>
        <dbReference type="ARBA" id="ARBA00023157"/>
    </source>
</evidence>
<dbReference type="Proteomes" id="UP001497482">
    <property type="component" value="Chromosome 6"/>
</dbReference>